<dbReference type="STRING" id="35570.A0A1I8QEV4"/>
<gene>
    <name evidence="2" type="primary">106081957</name>
</gene>
<dbReference type="Proteomes" id="UP000095300">
    <property type="component" value="Unassembled WGS sequence"/>
</dbReference>
<name>A0A1I8QEV4_STOCA</name>
<reference evidence="2" key="1">
    <citation type="submission" date="2020-05" db="UniProtKB">
        <authorList>
            <consortium name="EnsemblMetazoa"/>
        </authorList>
    </citation>
    <scope>IDENTIFICATION</scope>
    <source>
        <strain evidence="2">USDA</strain>
    </source>
</reference>
<dbReference type="EnsemblMetazoa" id="SCAU016514-RA">
    <property type="protein sequence ID" value="SCAU016514-PA"/>
    <property type="gene ID" value="SCAU016514"/>
</dbReference>
<feature type="compositionally biased region" description="Basic residues" evidence="1">
    <location>
        <begin position="339"/>
        <end position="355"/>
    </location>
</feature>
<proteinExistence type="predicted"/>
<feature type="region of interest" description="Disordered" evidence="1">
    <location>
        <begin position="308"/>
        <end position="355"/>
    </location>
</feature>
<protein>
    <submittedName>
        <fullName evidence="2">Uncharacterized protein</fullName>
    </submittedName>
</protein>
<evidence type="ECO:0000313" key="3">
    <source>
        <dbReference type="Proteomes" id="UP000095300"/>
    </source>
</evidence>
<accession>A0A1I8QEV4</accession>
<dbReference type="GO" id="GO:0007259">
    <property type="term" value="P:cell surface receptor signaling pathway via JAK-STAT"/>
    <property type="evidence" value="ECO:0007669"/>
    <property type="project" value="InterPro"/>
</dbReference>
<dbReference type="Pfam" id="PF15972">
    <property type="entry name" value="Unpaired"/>
    <property type="match status" value="1"/>
</dbReference>
<dbReference type="OrthoDB" id="7781488at2759"/>
<evidence type="ECO:0000256" key="1">
    <source>
        <dbReference type="SAM" id="MobiDB-lite"/>
    </source>
</evidence>
<dbReference type="InterPro" id="IPR031901">
    <property type="entry name" value="Unpaired"/>
</dbReference>
<dbReference type="VEuPathDB" id="VectorBase:SCAU016514"/>
<dbReference type="KEGG" id="scac:106081957"/>
<dbReference type="AlphaFoldDB" id="A0A1I8QEV4"/>
<organism evidence="2 3">
    <name type="scientific">Stomoxys calcitrans</name>
    <name type="common">Stable fly</name>
    <name type="synonym">Conops calcitrans</name>
    <dbReference type="NCBI Taxonomy" id="35570"/>
    <lineage>
        <taxon>Eukaryota</taxon>
        <taxon>Metazoa</taxon>
        <taxon>Ecdysozoa</taxon>
        <taxon>Arthropoda</taxon>
        <taxon>Hexapoda</taxon>
        <taxon>Insecta</taxon>
        <taxon>Pterygota</taxon>
        <taxon>Neoptera</taxon>
        <taxon>Endopterygota</taxon>
        <taxon>Diptera</taxon>
        <taxon>Brachycera</taxon>
        <taxon>Muscomorpha</taxon>
        <taxon>Muscoidea</taxon>
        <taxon>Muscidae</taxon>
        <taxon>Stomoxys</taxon>
    </lineage>
</organism>
<feature type="compositionally biased region" description="Basic and acidic residues" evidence="1">
    <location>
        <begin position="316"/>
        <end position="333"/>
    </location>
</feature>
<keyword evidence="3" id="KW-1185">Reference proteome</keyword>
<dbReference type="GO" id="GO:0001700">
    <property type="term" value="P:embryonic development via the syncytial blastoderm"/>
    <property type="evidence" value="ECO:0007669"/>
    <property type="project" value="InterPro"/>
</dbReference>
<sequence>MAAPTITHTLILSNDKDLLQQNNSSNNNPNNNQISNAAFITSSFSSSSSSSSSSTSSISALSSAPLNNSLRLRKRHRKRHSYWDVYNNFNENSTILEWSNPCGGEYDPRIKNTRRPNNKEKKRIYKFLGSTALNDFNSLNNSHRQDINISNIEIWWLHNYQYKFLPKLKANSSIALKRWYRNMQTYVASFAYLRRIQYTWDHSKSQHQSNTTAELKELFESSRKMLCELEAAVNKTNPYRSPQMPLINRAQMNKRLKLRTKQRAHRNPHELTEADSIDLKFVKYHFLEYLKKMSVILGKFNKRRGQVGLRNNRQQENPKEFNEIEKNGTERRGGAKSSSRSRARARYLKSKNKLV</sequence>
<evidence type="ECO:0000313" key="2">
    <source>
        <dbReference type="EnsemblMetazoa" id="SCAU016514-PA"/>
    </source>
</evidence>